<geneLocation type="plasmid" evidence="2 3">
    <name>pYZ3</name>
</geneLocation>
<feature type="coiled-coil region" evidence="1">
    <location>
        <begin position="166"/>
        <end position="193"/>
    </location>
</feature>
<dbReference type="EMBL" id="CP028904">
    <property type="protein sequence ID" value="AWB07946.1"/>
    <property type="molecule type" value="Genomic_DNA"/>
</dbReference>
<name>A0A2R4VU26_9PROT</name>
<dbReference type="AlphaFoldDB" id="A0A2R4VU26"/>
<proteinExistence type="predicted"/>
<gene>
    <name evidence="2" type="ORF">A6A40_23160</name>
</gene>
<accession>A0A2R4VU26</accession>
<evidence type="ECO:0000256" key="1">
    <source>
        <dbReference type="SAM" id="Coils"/>
    </source>
</evidence>
<dbReference type="Proteomes" id="UP000077405">
    <property type="component" value="Plasmid pYZ3"/>
</dbReference>
<sequence length="198" mass="22222">MRKATKTAVSDIRFDDIQAPGPVITGAIKTLAGESFEDAINRLLEESRERFVLVGEVLLDWKASVPHGQFVKLINDRIKSGALRNLSYQSANRYMTVAAALRNGFVGPDELPKESEAAYLLTSLKEDELKIAKQEGLVRPTVRKSELTAFRKRLRAPSPPPSTDRRAELLREIKRAMNEKRHWAERLAELEAELAALS</sequence>
<dbReference type="OrthoDB" id="9825925at2"/>
<reference evidence="2 3" key="1">
    <citation type="submission" date="2018-04" db="EMBL/GenBank/DDBJ databases">
        <title>Complete genome sequence of the nitrogen-fixing bacterium Azospirillum humicireducens type strain SgZ-5.</title>
        <authorList>
            <person name="Yu Z."/>
        </authorList>
    </citation>
    <scope>NUCLEOTIDE SEQUENCE [LARGE SCALE GENOMIC DNA]</scope>
    <source>
        <strain evidence="2 3">SgZ-5</strain>
        <plasmid evidence="2 3">pYZ3</plasmid>
    </source>
</reference>
<evidence type="ECO:0000313" key="2">
    <source>
        <dbReference type="EMBL" id="AWB07946.1"/>
    </source>
</evidence>
<keyword evidence="3" id="KW-1185">Reference proteome</keyword>
<evidence type="ECO:0000313" key="3">
    <source>
        <dbReference type="Proteomes" id="UP000077405"/>
    </source>
</evidence>
<keyword evidence="2" id="KW-0614">Plasmid</keyword>
<protein>
    <recommendedName>
        <fullName evidence="4">DUF3102 domain-containing protein</fullName>
    </recommendedName>
</protein>
<dbReference type="KEGG" id="ahu:A6A40_23160"/>
<dbReference type="RefSeq" id="WP_108548222.1">
    <property type="nucleotide sequence ID" value="NZ_CP028904.1"/>
</dbReference>
<evidence type="ECO:0008006" key="4">
    <source>
        <dbReference type="Google" id="ProtNLM"/>
    </source>
</evidence>
<keyword evidence="1" id="KW-0175">Coiled coil</keyword>
<organism evidence="2 3">
    <name type="scientific">Azospirillum humicireducens</name>
    <dbReference type="NCBI Taxonomy" id="1226968"/>
    <lineage>
        <taxon>Bacteria</taxon>
        <taxon>Pseudomonadati</taxon>
        <taxon>Pseudomonadota</taxon>
        <taxon>Alphaproteobacteria</taxon>
        <taxon>Rhodospirillales</taxon>
        <taxon>Azospirillaceae</taxon>
        <taxon>Azospirillum</taxon>
    </lineage>
</organism>